<evidence type="ECO:0000256" key="1">
    <source>
        <dbReference type="SAM" id="MobiDB-lite"/>
    </source>
</evidence>
<accession>A0A4D4LFC6</accession>
<organism evidence="2 3">
    <name type="scientific">Streptomyces violaceusniger</name>
    <dbReference type="NCBI Taxonomy" id="68280"/>
    <lineage>
        <taxon>Bacteria</taxon>
        <taxon>Bacillati</taxon>
        <taxon>Actinomycetota</taxon>
        <taxon>Actinomycetes</taxon>
        <taxon>Kitasatosporales</taxon>
        <taxon>Streptomycetaceae</taxon>
        <taxon>Streptomyces</taxon>
        <taxon>Streptomyces violaceusniger group</taxon>
    </lineage>
</organism>
<keyword evidence="3" id="KW-1185">Reference proteome</keyword>
<reference evidence="2 3" key="1">
    <citation type="journal article" date="2020" name="Int. J. Syst. Evol. Microbiol.">
        <title>Reclassification of Streptomyces castelarensis and Streptomyces sporoclivatus as later heterotypic synonyms of Streptomyces antimycoticus.</title>
        <authorList>
            <person name="Komaki H."/>
            <person name="Tamura T."/>
        </authorList>
    </citation>
    <scope>NUCLEOTIDE SEQUENCE [LARGE SCALE GENOMIC DNA]</scope>
    <source>
        <strain evidence="2 3">NBRC 13459</strain>
    </source>
</reference>
<dbReference type="Proteomes" id="UP000301309">
    <property type="component" value="Unassembled WGS sequence"/>
</dbReference>
<evidence type="ECO:0000313" key="3">
    <source>
        <dbReference type="Proteomes" id="UP000301309"/>
    </source>
</evidence>
<comment type="caution">
    <text evidence="2">The sequence shown here is derived from an EMBL/GenBank/DDBJ whole genome shotgun (WGS) entry which is preliminary data.</text>
</comment>
<protein>
    <submittedName>
        <fullName evidence="2">Uncharacterized protein</fullName>
    </submittedName>
</protein>
<sequence>MSTSPVCLITSVMMSPAHPENTALDSAYASPGPVWRTRVGNISASMAGPGPAIRPTTTPATKTAAPWTHAELPRSWRTLSSGKAGTATTPAPAGSPSATVNDCPAPYTTARGPPGNTLAGIRWGCRHIRALSAVTAKGM</sequence>
<dbReference type="AlphaFoldDB" id="A0A4D4LFC6"/>
<feature type="compositionally biased region" description="Low complexity" evidence="1">
    <location>
        <begin position="80"/>
        <end position="99"/>
    </location>
</feature>
<feature type="region of interest" description="Disordered" evidence="1">
    <location>
        <begin position="42"/>
        <end position="100"/>
    </location>
</feature>
<gene>
    <name evidence="2" type="ORF">SVIO_096970</name>
</gene>
<feature type="compositionally biased region" description="Low complexity" evidence="1">
    <location>
        <begin position="47"/>
        <end position="66"/>
    </location>
</feature>
<proteinExistence type="predicted"/>
<name>A0A4D4LFC6_STRVO</name>
<evidence type="ECO:0000313" key="2">
    <source>
        <dbReference type="EMBL" id="GDY59074.1"/>
    </source>
</evidence>
<dbReference type="EMBL" id="BJHW01000002">
    <property type="protein sequence ID" value="GDY59074.1"/>
    <property type="molecule type" value="Genomic_DNA"/>
</dbReference>